<evidence type="ECO:0000256" key="3">
    <source>
        <dbReference type="ARBA" id="ARBA00022741"/>
    </source>
</evidence>
<keyword evidence="4 6" id="KW-0067">ATP-binding</keyword>
<dbReference type="PANTHER" id="PTHR43166">
    <property type="entry name" value="AMINO ACID IMPORT ATP-BINDING PROTEIN"/>
    <property type="match status" value="1"/>
</dbReference>
<organism evidence="6 7">
    <name type="scientific">Ectothiorhodospira marina</name>
    <dbReference type="NCBI Taxonomy" id="1396821"/>
    <lineage>
        <taxon>Bacteria</taxon>
        <taxon>Pseudomonadati</taxon>
        <taxon>Pseudomonadota</taxon>
        <taxon>Gammaproteobacteria</taxon>
        <taxon>Chromatiales</taxon>
        <taxon>Ectothiorhodospiraceae</taxon>
        <taxon>Ectothiorhodospira</taxon>
    </lineage>
</organism>
<dbReference type="AlphaFoldDB" id="A0A1H7G9N6"/>
<dbReference type="SUPFAM" id="SSF52540">
    <property type="entry name" value="P-loop containing nucleoside triphosphate hydrolases"/>
    <property type="match status" value="1"/>
</dbReference>
<evidence type="ECO:0000256" key="2">
    <source>
        <dbReference type="ARBA" id="ARBA00022448"/>
    </source>
</evidence>
<dbReference type="InterPro" id="IPR027417">
    <property type="entry name" value="P-loop_NTPase"/>
</dbReference>
<dbReference type="InterPro" id="IPR003593">
    <property type="entry name" value="AAA+_ATPase"/>
</dbReference>
<dbReference type="GO" id="GO:0005886">
    <property type="term" value="C:plasma membrane"/>
    <property type="evidence" value="ECO:0007669"/>
    <property type="project" value="UniProtKB-SubCell"/>
</dbReference>
<proteinExistence type="predicted"/>
<dbReference type="GO" id="GO:0016887">
    <property type="term" value="F:ATP hydrolysis activity"/>
    <property type="evidence" value="ECO:0007669"/>
    <property type="project" value="InterPro"/>
</dbReference>
<evidence type="ECO:0000259" key="5">
    <source>
        <dbReference type="PROSITE" id="PS50893"/>
    </source>
</evidence>
<keyword evidence="2" id="KW-0813">Transport</keyword>
<dbReference type="PROSITE" id="PS50893">
    <property type="entry name" value="ABC_TRANSPORTER_2"/>
    <property type="match status" value="1"/>
</dbReference>
<dbReference type="InterPro" id="IPR017871">
    <property type="entry name" value="ABC_transporter-like_CS"/>
</dbReference>
<dbReference type="STRING" id="1396821.SAMN05444515_101445"/>
<dbReference type="Pfam" id="PF00005">
    <property type="entry name" value="ABC_tran"/>
    <property type="match status" value="1"/>
</dbReference>
<dbReference type="GO" id="GO:0005524">
    <property type="term" value="F:ATP binding"/>
    <property type="evidence" value="ECO:0007669"/>
    <property type="project" value="UniProtKB-KW"/>
</dbReference>
<evidence type="ECO:0000256" key="4">
    <source>
        <dbReference type="ARBA" id="ARBA00022840"/>
    </source>
</evidence>
<protein>
    <submittedName>
        <fullName evidence="6">Phosphonate transport system ATP-binding protein</fullName>
    </submittedName>
</protein>
<evidence type="ECO:0000256" key="1">
    <source>
        <dbReference type="ARBA" id="ARBA00004417"/>
    </source>
</evidence>
<keyword evidence="7" id="KW-1185">Reference proteome</keyword>
<reference evidence="7" key="1">
    <citation type="submission" date="2016-10" db="EMBL/GenBank/DDBJ databases">
        <authorList>
            <person name="Varghese N."/>
            <person name="Submissions S."/>
        </authorList>
    </citation>
    <scope>NUCLEOTIDE SEQUENCE [LARGE SCALE GENOMIC DNA]</scope>
    <source>
        <strain evidence="7">DSM 241</strain>
    </source>
</reference>
<accession>A0A1H7G9N6</accession>
<dbReference type="SMART" id="SM00382">
    <property type="entry name" value="AAA"/>
    <property type="match status" value="1"/>
</dbReference>
<name>A0A1H7G9N6_9GAMM</name>
<dbReference type="EMBL" id="FOAA01000001">
    <property type="protein sequence ID" value="SEK33522.1"/>
    <property type="molecule type" value="Genomic_DNA"/>
</dbReference>
<keyword evidence="3" id="KW-0547">Nucleotide-binding</keyword>
<dbReference type="Proteomes" id="UP000199256">
    <property type="component" value="Unassembled WGS sequence"/>
</dbReference>
<dbReference type="PROSITE" id="PS00211">
    <property type="entry name" value="ABC_TRANSPORTER_1"/>
    <property type="match status" value="1"/>
</dbReference>
<sequence>MPGLEARSVHKRFDGRVVLQGVDLSVDRGLVTILLGANGSGKSTLIRCLTGLERIDAGEVWVAGERTDGLRGSDLRRSRRRVAVVFQQFNIIGNVSVFQNVLNGAMGRVPFGVLGVLAPLAPGRLREKAMYCLARVGLADRADHPARTLSGGQQQRVAIARALMQEAEVVIADEPVASLDPEAGRAVMDLLVTVAREDGMAVLVSLHQLGLVEQYGDRTVGLKAGRVDFDTRFEAVPRDRMEALYLEDAVAQTSLEDSA</sequence>
<dbReference type="InterPro" id="IPR050086">
    <property type="entry name" value="MetN_ABC_transporter-like"/>
</dbReference>
<evidence type="ECO:0000313" key="7">
    <source>
        <dbReference type="Proteomes" id="UP000199256"/>
    </source>
</evidence>
<dbReference type="OrthoDB" id="9802264at2"/>
<dbReference type="InterPro" id="IPR003439">
    <property type="entry name" value="ABC_transporter-like_ATP-bd"/>
</dbReference>
<feature type="domain" description="ABC transporter" evidence="5">
    <location>
        <begin position="4"/>
        <end position="249"/>
    </location>
</feature>
<gene>
    <name evidence="6" type="ORF">SAMN05444515_101445</name>
</gene>
<dbReference type="Gene3D" id="3.40.50.300">
    <property type="entry name" value="P-loop containing nucleotide triphosphate hydrolases"/>
    <property type="match status" value="1"/>
</dbReference>
<comment type="subcellular location">
    <subcellularLocation>
        <location evidence="1">Cell inner membrane</location>
        <topology evidence="1">Peripheral membrane protein</topology>
    </subcellularLocation>
</comment>
<evidence type="ECO:0000313" key="6">
    <source>
        <dbReference type="EMBL" id="SEK33522.1"/>
    </source>
</evidence>